<sequence length="113" mass="12322">MATTNTAAMDGEIPYNESNATARDTNERAKGLVQAQAPDVPHGDALKSDDVIELQAFLELFENMAVIDVYAGSESLVTSSGRVAGLPTKEQLDIWTCEWENIESETEQFDQGI</sequence>
<gene>
    <name evidence="2" type="ORF">BS47DRAFT_1388480</name>
</gene>
<evidence type="ECO:0000313" key="2">
    <source>
        <dbReference type="EMBL" id="KAF9519065.1"/>
    </source>
</evidence>
<keyword evidence="3" id="KW-1185">Reference proteome</keyword>
<accession>A0A9P6B7R4</accession>
<dbReference type="Proteomes" id="UP000886523">
    <property type="component" value="Unassembled WGS sequence"/>
</dbReference>
<reference evidence="2" key="1">
    <citation type="journal article" date="2020" name="Nat. Commun.">
        <title>Large-scale genome sequencing of mycorrhizal fungi provides insights into the early evolution of symbiotic traits.</title>
        <authorList>
            <person name="Miyauchi S."/>
            <person name="Kiss E."/>
            <person name="Kuo A."/>
            <person name="Drula E."/>
            <person name="Kohler A."/>
            <person name="Sanchez-Garcia M."/>
            <person name="Morin E."/>
            <person name="Andreopoulos B."/>
            <person name="Barry K.W."/>
            <person name="Bonito G."/>
            <person name="Buee M."/>
            <person name="Carver A."/>
            <person name="Chen C."/>
            <person name="Cichocki N."/>
            <person name="Clum A."/>
            <person name="Culley D."/>
            <person name="Crous P.W."/>
            <person name="Fauchery L."/>
            <person name="Girlanda M."/>
            <person name="Hayes R.D."/>
            <person name="Keri Z."/>
            <person name="LaButti K."/>
            <person name="Lipzen A."/>
            <person name="Lombard V."/>
            <person name="Magnuson J."/>
            <person name="Maillard F."/>
            <person name="Murat C."/>
            <person name="Nolan M."/>
            <person name="Ohm R.A."/>
            <person name="Pangilinan J."/>
            <person name="Pereira M.F."/>
            <person name="Perotto S."/>
            <person name="Peter M."/>
            <person name="Pfister S."/>
            <person name="Riley R."/>
            <person name="Sitrit Y."/>
            <person name="Stielow J.B."/>
            <person name="Szollosi G."/>
            <person name="Zifcakova L."/>
            <person name="Stursova M."/>
            <person name="Spatafora J.W."/>
            <person name="Tedersoo L."/>
            <person name="Vaario L.M."/>
            <person name="Yamada A."/>
            <person name="Yan M."/>
            <person name="Wang P."/>
            <person name="Xu J."/>
            <person name="Bruns T."/>
            <person name="Baldrian P."/>
            <person name="Vilgalys R."/>
            <person name="Dunand C."/>
            <person name="Henrissat B."/>
            <person name="Grigoriev I.V."/>
            <person name="Hibbett D."/>
            <person name="Nagy L.G."/>
            <person name="Martin F.M."/>
        </authorList>
    </citation>
    <scope>NUCLEOTIDE SEQUENCE</scope>
    <source>
        <strain evidence="2">UP504</strain>
    </source>
</reference>
<proteinExistence type="predicted"/>
<evidence type="ECO:0000313" key="3">
    <source>
        <dbReference type="Proteomes" id="UP000886523"/>
    </source>
</evidence>
<evidence type="ECO:0000256" key="1">
    <source>
        <dbReference type="SAM" id="MobiDB-lite"/>
    </source>
</evidence>
<protein>
    <submittedName>
        <fullName evidence="2">Uncharacterized protein</fullName>
    </submittedName>
</protein>
<organism evidence="2 3">
    <name type="scientific">Hydnum rufescens UP504</name>
    <dbReference type="NCBI Taxonomy" id="1448309"/>
    <lineage>
        <taxon>Eukaryota</taxon>
        <taxon>Fungi</taxon>
        <taxon>Dikarya</taxon>
        <taxon>Basidiomycota</taxon>
        <taxon>Agaricomycotina</taxon>
        <taxon>Agaricomycetes</taxon>
        <taxon>Cantharellales</taxon>
        <taxon>Hydnaceae</taxon>
        <taxon>Hydnum</taxon>
    </lineage>
</organism>
<dbReference type="EMBL" id="MU128920">
    <property type="protein sequence ID" value="KAF9519065.1"/>
    <property type="molecule type" value="Genomic_DNA"/>
</dbReference>
<name>A0A9P6B7R4_9AGAM</name>
<feature type="region of interest" description="Disordered" evidence="1">
    <location>
        <begin position="1"/>
        <end position="25"/>
    </location>
</feature>
<comment type="caution">
    <text evidence="2">The sequence shown here is derived from an EMBL/GenBank/DDBJ whole genome shotgun (WGS) entry which is preliminary data.</text>
</comment>
<dbReference type="AlphaFoldDB" id="A0A9P6B7R4"/>